<accession>A0A0A9CLW1</accession>
<proteinExistence type="predicted"/>
<dbReference type="AlphaFoldDB" id="A0A0A9CLW1"/>
<sequence>MDPFLLKVYSVLPMYIRVKLHSFLLGIRPRSSDRMLVNSSKLPLPRHSLLSSSLRRYTYGRPMTRPTVIFPDCFASSAGIDPLSRLLFRSSQTKL</sequence>
<organism evidence="1">
    <name type="scientific">Arundo donax</name>
    <name type="common">Giant reed</name>
    <name type="synonym">Donax arundinaceus</name>
    <dbReference type="NCBI Taxonomy" id="35708"/>
    <lineage>
        <taxon>Eukaryota</taxon>
        <taxon>Viridiplantae</taxon>
        <taxon>Streptophyta</taxon>
        <taxon>Embryophyta</taxon>
        <taxon>Tracheophyta</taxon>
        <taxon>Spermatophyta</taxon>
        <taxon>Magnoliopsida</taxon>
        <taxon>Liliopsida</taxon>
        <taxon>Poales</taxon>
        <taxon>Poaceae</taxon>
        <taxon>PACMAD clade</taxon>
        <taxon>Arundinoideae</taxon>
        <taxon>Arundineae</taxon>
        <taxon>Arundo</taxon>
    </lineage>
</organism>
<name>A0A0A9CLW1_ARUDO</name>
<reference evidence="1" key="1">
    <citation type="submission" date="2014-09" db="EMBL/GenBank/DDBJ databases">
        <authorList>
            <person name="Magalhaes I.L.F."/>
            <person name="Oliveira U."/>
            <person name="Santos F.R."/>
            <person name="Vidigal T.H.D.A."/>
            <person name="Brescovit A.D."/>
            <person name="Santos A.J."/>
        </authorList>
    </citation>
    <scope>NUCLEOTIDE SEQUENCE</scope>
    <source>
        <tissue evidence="1">Shoot tissue taken approximately 20 cm above the soil surface</tissue>
    </source>
</reference>
<protein>
    <submittedName>
        <fullName evidence="1">Uncharacterized protein</fullName>
    </submittedName>
</protein>
<reference evidence="1" key="2">
    <citation type="journal article" date="2015" name="Data Brief">
        <title>Shoot transcriptome of the giant reed, Arundo donax.</title>
        <authorList>
            <person name="Barrero R.A."/>
            <person name="Guerrero F.D."/>
            <person name="Moolhuijzen P."/>
            <person name="Goolsby J.A."/>
            <person name="Tidwell J."/>
            <person name="Bellgard S.E."/>
            <person name="Bellgard M.I."/>
        </authorList>
    </citation>
    <scope>NUCLEOTIDE SEQUENCE</scope>
    <source>
        <tissue evidence="1">Shoot tissue taken approximately 20 cm above the soil surface</tissue>
    </source>
</reference>
<dbReference type="EMBL" id="GBRH01220611">
    <property type="protein sequence ID" value="JAD77284.1"/>
    <property type="molecule type" value="Transcribed_RNA"/>
</dbReference>
<evidence type="ECO:0000313" key="1">
    <source>
        <dbReference type="EMBL" id="JAD77284.1"/>
    </source>
</evidence>